<keyword evidence="4" id="KW-0378">Hydrolase</keyword>
<keyword evidence="7" id="KW-0233">DNA recombination</keyword>
<dbReference type="PANTHER" id="PTHR42648">
    <property type="entry name" value="TRANSPOSASE, PUTATIVE-RELATED"/>
    <property type="match status" value="1"/>
</dbReference>
<dbReference type="SUPFAM" id="SSF56672">
    <property type="entry name" value="DNA/RNA polymerases"/>
    <property type="match status" value="1"/>
</dbReference>
<protein>
    <submittedName>
        <fullName evidence="12">Reverse transcriptase domain-containing protein</fullName>
    </submittedName>
</protein>
<gene>
    <name evidence="12" type="ORF">OYG11_13120</name>
</gene>
<dbReference type="GO" id="GO:0015074">
    <property type="term" value="P:DNA integration"/>
    <property type="evidence" value="ECO:0007669"/>
    <property type="project" value="UniProtKB-KW"/>
</dbReference>
<feature type="domain" description="Reverse transcriptase Ty1/copia-type" evidence="10">
    <location>
        <begin position="197"/>
        <end position="341"/>
    </location>
</feature>
<evidence type="ECO:0000256" key="1">
    <source>
        <dbReference type="ARBA" id="ARBA00022722"/>
    </source>
</evidence>
<keyword evidence="1" id="KW-0540">Nuclease</keyword>
<dbReference type="GO" id="GO:0046872">
    <property type="term" value="F:metal ion binding"/>
    <property type="evidence" value="ECO:0007669"/>
    <property type="project" value="UniProtKB-KW"/>
</dbReference>
<feature type="domain" description="Retroviral polymerase SH3-like" evidence="11">
    <location>
        <begin position="40"/>
        <end position="94"/>
    </location>
</feature>
<dbReference type="PANTHER" id="PTHR42648:SF11">
    <property type="entry name" value="TRANSPOSON TY4-P GAG-POL POLYPROTEIN"/>
    <property type="match status" value="1"/>
</dbReference>
<proteinExistence type="predicted"/>
<dbReference type="Proteomes" id="UP001077788">
    <property type="component" value="Unassembled WGS sequence"/>
</dbReference>
<dbReference type="InterPro" id="IPR013103">
    <property type="entry name" value="RVT_2"/>
</dbReference>
<keyword evidence="5" id="KW-0460">Magnesium</keyword>
<feature type="compositionally biased region" description="Basic residues" evidence="9">
    <location>
        <begin position="139"/>
        <end position="148"/>
    </location>
</feature>
<dbReference type="Pfam" id="PF25597">
    <property type="entry name" value="SH3_retrovirus"/>
    <property type="match status" value="1"/>
</dbReference>
<evidence type="ECO:0000256" key="5">
    <source>
        <dbReference type="ARBA" id="ARBA00022842"/>
    </source>
</evidence>
<dbReference type="GO" id="GO:0006310">
    <property type="term" value="P:DNA recombination"/>
    <property type="evidence" value="ECO:0007669"/>
    <property type="project" value="UniProtKB-KW"/>
</dbReference>
<reference evidence="12" key="2">
    <citation type="submission" date="2022-12" db="EMBL/GenBank/DDBJ databases">
        <authorList>
            <person name="Kardos G."/>
            <person name="Sarkozi R."/>
            <person name="Laczko L."/>
            <person name="Marton S."/>
            <person name="Makrai L."/>
            <person name="Banyai K."/>
            <person name="Fodor L."/>
        </authorList>
    </citation>
    <scope>NUCLEOTIDE SEQUENCE</scope>
    <source>
        <strain evidence="12">84/14</strain>
    </source>
</reference>
<evidence type="ECO:0000313" key="13">
    <source>
        <dbReference type="Proteomes" id="UP001077788"/>
    </source>
</evidence>
<evidence type="ECO:0000256" key="8">
    <source>
        <dbReference type="ARBA" id="ARBA00023268"/>
    </source>
</evidence>
<evidence type="ECO:0000259" key="11">
    <source>
        <dbReference type="Pfam" id="PF25597"/>
    </source>
</evidence>
<keyword evidence="3" id="KW-0255">Endonuclease</keyword>
<dbReference type="EMBL" id="JAPQFC010001371">
    <property type="protein sequence ID" value="MCY6525132.1"/>
    <property type="molecule type" value="Genomic_DNA"/>
</dbReference>
<evidence type="ECO:0000256" key="2">
    <source>
        <dbReference type="ARBA" id="ARBA00022723"/>
    </source>
</evidence>
<keyword evidence="12" id="KW-0548">Nucleotidyltransferase</keyword>
<evidence type="ECO:0000256" key="4">
    <source>
        <dbReference type="ARBA" id="ARBA00022801"/>
    </source>
</evidence>
<dbReference type="GO" id="GO:0004519">
    <property type="term" value="F:endonuclease activity"/>
    <property type="evidence" value="ECO:0007669"/>
    <property type="project" value="UniProtKB-KW"/>
</dbReference>
<dbReference type="GO" id="GO:0003964">
    <property type="term" value="F:RNA-directed DNA polymerase activity"/>
    <property type="evidence" value="ECO:0007669"/>
    <property type="project" value="UniProtKB-KW"/>
</dbReference>
<dbReference type="AlphaFoldDB" id="A0A9Q4DLD8"/>
<evidence type="ECO:0000256" key="9">
    <source>
        <dbReference type="SAM" id="MobiDB-lite"/>
    </source>
</evidence>
<evidence type="ECO:0000259" key="10">
    <source>
        <dbReference type="Pfam" id="PF07727"/>
    </source>
</evidence>
<keyword evidence="6" id="KW-0229">DNA integration</keyword>
<dbReference type="InterPro" id="IPR039537">
    <property type="entry name" value="Retrotran_Ty1/copia-like"/>
</dbReference>
<name>A0A9Q4DLD8_ACTPL</name>
<keyword evidence="12" id="KW-0808">Transferase</keyword>
<evidence type="ECO:0000313" key="12">
    <source>
        <dbReference type="EMBL" id="MCY6525132.1"/>
    </source>
</evidence>
<dbReference type="GO" id="GO:0016787">
    <property type="term" value="F:hydrolase activity"/>
    <property type="evidence" value="ECO:0007669"/>
    <property type="project" value="UniProtKB-KW"/>
</dbReference>
<dbReference type="Pfam" id="PF07727">
    <property type="entry name" value="RVT_2"/>
    <property type="match status" value="1"/>
</dbReference>
<keyword evidence="2" id="KW-0479">Metal-binding</keyword>
<sequence length="351" mass="40639">MDTACYLVNRSPSSALEDKTPQEVWTGKKPSLSHLRVFGCDAYVHVPKEKRTKLDSKSEKCIFIGYKDGLKGYKLWNPVTRKVVYNRDVVFREVKNVIKHEVQPKEPEKIEFELKEEESDSTAEEESEDEEPQTPGVRRSVRERRQPKRYSPSAFCSNFSLSITDDDPRTVKEIVDLEDGKIWKEAMVDEMASLHKNEAWDLVELSVERKPIGSKWVFKKKTNAEGKVEKYKARLVAKGYSQVPGIDFGDIFSPVAKVTSIRLLLSVVAAFDFEVEQMDVKTTFLHGDLEEEIYMKKPEGFMVKGKKELVCKLKKSLYGLKQSPRMWYQKFDTFIRGTWLHQKQSRSLCVF</sequence>
<feature type="region of interest" description="Disordered" evidence="9">
    <location>
        <begin position="108"/>
        <end position="149"/>
    </location>
</feature>
<organism evidence="12 13">
    <name type="scientific">Actinobacillus pleuropneumoniae</name>
    <name type="common">Haemophilus pleuropneumoniae</name>
    <dbReference type="NCBI Taxonomy" id="715"/>
    <lineage>
        <taxon>Bacteria</taxon>
        <taxon>Pseudomonadati</taxon>
        <taxon>Pseudomonadota</taxon>
        <taxon>Gammaproteobacteria</taxon>
        <taxon>Pasteurellales</taxon>
        <taxon>Pasteurellaceae</taxon>
        <taxon>Actinobacillus</taxon>
    </lineage>
</organism>
<comment type="caution">
    <text evidence="12">The sequence shown here is derived from an EMBL/GenBank/DDBJ whole genome shotgun (WGS) entry which is preliminary data.</text>
</comment>
<accession>A0A9Q4DLD8</accession>
<reference evidence="12" key="1">
    <citation type="journal article" date="2021" name="Vet Sci">
        <title>O-Serogroups and Pathovirotypes of Escherichia coli Isolated from Post-Weaning Piglets Showing Diarrhoea and/or Oedema in South Korea.</title>
        <authorList>
            <person name="Byun J.W."/>
            <person name="Moon B.Y."/>
            <person name="Do K.H."/>
            <person name="Lee K."/>
            <person name="Lee H.Y."/>
            <person name="Kim W.I."/>
            <person name="So B."/>
            <person name="Lee W.K."/>
        </authorList>
    </citation>
    <scope>NUCLEOTIDE SEQUENCE</scope>
    <source>
        <strain evidence="12">84/14</strain>
    </source>
</reference>
<keyword evidence="12" id="KW-0695">RNA-directed DNA polymerase</keyword>
<dbReference type="InterPro" id="IPR043502">
    <property type="entry name" value="DNA/RNA_pol_sf"/>
</dbReference>
<evidence type="ECO:0000256" key="3">
    <source>
        <dbReference type="ARBA" id="ARBA00022759"/>
    </source>
</evidence>
<evidence type="ECO:0000256" key="7">
    <source>
        <dbReference type="ARBA" id="ARBA00023172"/>
    </source>
</evidence>
<dbReference type="InterPro" id="IPR057670">
    <property type="entry name" value="SH3_retrovirus"/>
</dbReference>
<evidence type="ECO:0000256" key="6">
    <source>
        <dbReference type="ARBA" id="ARBA00022908"/>
    </source>
</evidence>
<keyword evidence="8" id="KW-0511">Multifunctional enzyme</keyword>
<feature type="compositionally biased region" description="Acidic residues" evidence="9">
    <location>
        <begin position="114"/>
        <end position="132"/>
    </location>
</feature>